<dbReference type="Gene3D" id="3.40.1190.20">
    <property type="match status" value="2"/>
</dbReference>
<dbReference type="InterPro" id="IPR052562">
    <property type="entry name" value="Ketohexokinase-related"/>
</dbReference>
<dbReference type="InterPro" id="IPR029056">
    <property type="entry name" value="Ribokinase-like"/>
</dbReference>
<dbReference type="RefSeq" id="WP_380829808.1">
    <property type="nucleotide sequence ID" value="NZ_JBHTCG010000023.1"/>
</dbReference>
<feature type="region of interest" description="Disordered" evidence="3">
    <location>
        <begin position="217"/>
        <end position="303"/>
    </location>
</feature>
<reference evidence="6" key="1">
    <citation type="journal article" date="2019" name="Int. J. Syst. Evol. Microbiol.">
        <title>The Global Catalogue of Microorganisms (GCM) 10K type strain sequencing project: providing services to taxonomists for standard genome sequencing and annotation.</title>
        <authorList>
            <consortium name="The Broad Institute Genomics Platform"/>
            <consortium name="The Broad Institute Genome Sequencing Center for Infectious Disease"/>
            <person name="Wu L."/>
            <person name="Ma J."/>
        </authorList>
    </citation>
    <scope>NUCLEOTIDE SEQUENCE [LARGE SCALE GENOMIC DNA]</scope>
    <source>
        <strain evidence="6">CECT 7649</strain>
    </source>
</reference>
<comment type="caution">
    <text evidence="5">The sequence shown here is derived from an EMBL/GenBank/DDBJ whole genome shotgun (WGS) entry which is preliminary data.</text>
</comment>
<dbReference type="Proteomes" id="UP001596496">
    <property type="component" value="Unassembled WGS sequence"/>
</dbReference>
<evidence type="ECO:0000313" key="5">
    <source>
        <dbReference type="EMBL" id="MFC7385984.1"/>
    </source>
</evidence>
<name>A0ABW2P9M4_9ACTN</name>
<proteinExistence type="predicted"/>
<dbReference type="PROSITE" id="PS00584">
    <property type="entry name" value="PFKB_KINASES_2"/>
    <property type="match status" value="1"/>
</dbReference>
<dbReference type="PANTHER" id="PTHR42774:SF3">
    <property type="entry name" value="KETOHEXOKINASE"/>
    <property type="match status" value="1"/>
</dbReference>
<dbReference type="InterPro" id="IPR011611">
    <property type="entry name" value="PfkB_dom"/>
</dbReference>
<keyword evidence="6" id="KW-1185">Reference proteome</keyword>
<dbReference type="GO" id="GO:0016301">
    <property type="term" value="F:kinase activity"/>
    <property type="evidence" value="ECO:0007669"/>
    <property type="project" value="UniProtKB-KW"/>
</dbReference>
<dbReference type="InterPro" id="IPR002173">
    <property type="entry name" value="Carboh/pur_kinase_PfkB_CS"/>
</dbReference>
<sequence>MTMSRALFAGLCTLDLVQSVERMPSPNEKITALAQVVAAGGPATNAAVAFSHLGGEATLLSAVGAHPLVTGIDADLAEYGVRRVDATPAATEPPAVSTIMVTRGSGDRAVVSVNAAHQRAEPPSDLASLVAASQAVHLDGHHPRLALAAARAAREQGRLTVLDAGSWKPGTAELLPYIDVAVASADFHPPGTRTPEEALAHLHAAGVPWTAVTRGPAPVLWRGPRRDDGPDVVPTVSPRTPTAGRATAEAPPFPGDDQVDSPPKSREDPSMPGETRVSAPGDLGVSAPGGTEVSAPGEAGMRPVPRVDVADTLGAGDVLHGALTFALCRAMPADGGPAGFAGRLDAGAFIAALDFAIAIASRACRSFGTRSWTRP</sequence>
<keyword evidence="2 5" id="KW-0418">Kinase</keyword>
<protein>
    <submittedName>
        <fullName evidence="5">PfkB family carbohydrate kinase</fullName>
    </submittedName>
</protein>
<dbReference type="PANTHER" id="PTHR42774">
    <property type="entry name" value="PHOSPHOTRANSFERASE SYSTEM TRANSPORT PROTEIN"/>
    <property type="match status" value="1"/>
</dbReference>
<dbReference type="Pfam" id="PF00294">
    <property type="entry name" value="PfkB"/>
    <property type="match status" value="1"/>
</dbReference>
<organism evidence="5 6">
    <name type="scientific">Sphaerisporangium rhizosphaerae</name>
    <dbReference type="NCBI Taxonomy" id="2269375"/>
    <lineage>
        <taxon>Bacteria</taxon>
        <taxon>Bacillati</taxon>
        <taxon>Actinomycetota</taxon>
        <taxon>Actinomycetes</taxon>
        <taxon>Streptosporangiales</taxon>
        <taxon>Streptosporangiaceae</taxon>
        <taxon>Sphaerisporangium</taxon>
    </lineage>
</organism>
<evidence type="ECO:0000259" key="4">
    <source>
        <dbReference type="Pfam" id="PF00294"/>
    </source>
</evidence>
<accession>A0ABW2P9M4</accession>
<evidence type="ECO:0000256" key="2">
    <source>
        <dbReference type="ARBA" id="ARBA00022777"/>
    </source>
</evidence>
<dbReference type="EMBL" id="JBHTCG010000023">
    <property type="protein sequence ID" value="MFC7385984.1"/>
    <property type="molecule type" value="Genomic_DNA"/>
</dbReference>
<evidence type="ECO:0000313" key="6">
    <source>
        <dbReference type="Proteomes" id="UP001596496"/>
    </source>
</evidence>
<feature type="domain" description="Carbohydrate kinase PfkB" evidence="4">
    <location>
        <begin position="7"/>
        <end position="223"/>
    </location>
</feature>
<evidence type="ECO:0000256" key="1">
    <source>
        <dbReference type="ARBA" id="ARBA00022679"/>
    </source>
</evidence>
<dbReference type="SUPFAM" id="SSF53613">
    <property type="entry name" value="Ribokinase-like"/>
    <property type="match status" value="1"/>
</dbReference>
<evidence type="ECO:0000256" key="3">
    <source>
        <dbReference type="SAM" id="MobiDB-lite"/>
    </source>
</evidence>
<gene>
    <name evidence="5" type="ORF">ACFQSB_27510</name>
</gene>
<keyword evidence="1" id="KW-0808">Transferase</keyword>